<organism evidence="5 6">
    <name type="scientific">Actinia tenebrosa</name>
    <name type="common">Australian red waratah sea anemone</name>
    <dbReference type="NCBI Taxonomy" id="6105"/>
    <lineage>
        <taxon>Eukaryota</taxon>
        <taxon>Metazoa</taxon>
        <taxon>Cnidaria</taxon>
        <taxon>Anthozoa</taxon>
        <taxon>Hexacorallia</taxon>
        <taxon>Actiniaria</taxon>
        <taxon>Actiniidae</taxon>
        <taxon>Actinia</taxon>
    </lineage>
</organism>
<dbReference type="FunCoup" id="A0A6P8IP82">
    <property type="interactions" value="5"/>
</dbReference>
<feature type="domain" description="Hemicentin-1-like von Willebrand factor A" evidence="4">
    <location>
        <begin position="179"/>
        <end position="336"/>
    </location>
</feature>
<reference evidence="6" key="1">
    <citation type="submission" date="2025-08" db="UniProtKB">
        <authorList>
            <consortium name="RefSeq"/>
        </authorList>
    </citation>
    <scope>IDENTIFICATION</scope>
    <source>
        <tissue evidence="6">Tentacle</tissue>
    </source>
</reference>
<dbReference type="CDD" id="cd00198">
    <property type="entry name" value="vWFA"/>
    <property type="match status" value="1"/>
</dbReference>
<dbReference type="Proteomes" id="UP000515163">
    <property type="component" value="Unplaced"/>
</dbReference>
<name>A0A6P8IP82_ACTTE</name>
<dbReference type="InterPro" id="IPR036465">
    <property type="entry name" value="vWFA_dom_sf"/>
</dbReference>
<comment type="subcellular location">
    <subcellularLocation>
        <location evidence="1">Secreted</location>
    </subcellularLocation>
</comment>
<dbReference type="SUPFAM" id="SSF53300">
    <property type="entry name" value="vWA-like"/>
    <property type="match status" value="1"/>
</dbReference>
<dbReference type="KEGG" id="aten:116303282"/>
<accession>A0A6P8IP82</accession>
<dbReference type="PANTHER" id="PTHR14905:SF7">
    <property type="entry name" value="VON WILLEBRAND FACTOR A DOMAIN-CONTAINING PROTEIN 7"/>
    <property type="match status" value="1"/>
</dbReference>
<keyword evidence="3" id="KW-0732">Signal</keyword>
<dbReference type="PANTHER" id="PTHR14905">
    <property type="entry name" value="NG37"/>
    <property type="match status" value="1"/>
</dbReference>
<evidence type="ECO:0000256" key="1">
    <source>
        <dbReference type="ARBA" id="ARBA00004613"/>
    </source>
</evidence>
<evidence type="ECO:0000256" key="3">
    <source>
        <dbReference type="ARBA" id="ARBA00022729"/>
    </source>
</evidence>
<keyword evidence="5" id="KW-1185">Reference proteome</keyword>
<evidence type="ECO:0000313" key="6">
    <source>
        <dbReference type="RefSeq" id="XP_031568657.1"/>
    </source>
</evidence>
<dbReference type="InParanoid" id="A0A6P8IP82"/>
<evidence type="ECO:0000256" key="2">
    <source>
        <dbReference type="ARBA" id="ARBA00022525"/>
    </source>
</evidence>
<gene>
    <name evidence="6" type="primary">LOC116303282</name>
</gene>
<dbReference type="AlphaFoldDB" id="A0A6P8IP82"/>
<sequence length="679" mass="75346">MSLERCARLGILVVITIHIVSSLDLFSTMDLARDSIIKHSTFQTMGLRAVVVGRGKSGSTLTSSAVNHYSNKFLQVLNEIERGIAEGSQRGSRNSQQKLKLLKTSIQEAVKKKMYQFARNQLGRAFYLIHKNASTTGRSRRHRRASVASTVSTFVRDIKTSLPIDKYDEFFAVDGEVTLTFAIDTTGSMADEIAAAKQIAIDVINIKRNKPVNYILSPFGDPEMGPITFRDKSENASFVSDINNLKAKGGGDCPELTFQGIREALNEAPETGSPLYVFTDASAKDNDLVDDVIDFAMNLDITVNFFITGSGYPCRAGDTNFAKLAQATSGRVLRFKNANEMLKMSNYIGKSLPGFNIITTGSSPLAKRKRRSSGNKTYKFPIDESVETMLVCFNSDTRNDGRGVVLKDPSGTVITSEKVSLSTTTLYEIKTPEIGQWSLQISPSVISGKYTFDVKSTSEAIVDFSHYFLVTIQRPRSKVEIYTSNPIIGKSSELFINVVGAGTINRHTLKLELITEHNQHIQNVNLTSNDTDGKRYIATFLPPTRPLKLKIKGITKHGNPFERISHYIIQPKSVLLGLFFCKTENTIKRGGKSTTVFRLYNAAPVDKDLVIKVRDKRGFAQPLRRTRRRIRRGRMGFFSVSFRAPTNVAIGTDNTATVIVLVNNGEEKLIETIQMNVIP</sequence>
<protein>
    <submittedName>
        <fullName evidence="6">von Willebrand factor A domain-containing protein 7-like</fullName>
    </submittedName>
</protein>
<keyword evidence="2" id="KW-0964">Secreted</keyword>
<proteinExistence type="predicted"/>
<dbReference type="RefSeq" id="XP_031568657.1">
    <property type="nucleotide sequence ID" value="XM_031712797.1"/>
</dbReference>
<evidence type="ECO:0000313" key="5">
    <source>
        <dbReference type="Proteomes" id="UP000515163"/>
    </source>
</evidence>
<dbReference type="InterPro" id="IPR056861">
    <property type="entry name" value="HMCN1-like_VWA"/>
</dbReference>
<evidence type="ECO:0000259" key="4">
    <source>
        <dbReference type="Pfam" id="PF25106"/>
    </source>
</evidence>
<dbReference type="InterPro" id="IPR052577">
    <property type="entry name" value="VWA7"/>
</dbReference>
<dbReference type="OrthoDB" id="5986492at2759"/>
<dbReference type="Gene3D" id="3.40.50.410">
    <property type="entry name" value="von Willebrand factor, type A domain"/>
    <property type="match status" value="1"/>
</dbReference>
<dbReference type="GeneID" id="116303282"/>
<dbReference type="Pfam" id="PF25106">
    <property type="entry name" value="VWA_4"/>
    <property type="match status" value="1"/>
</dbReference>